<sequence>MCQDTYASCENTSLHLNKSLDEKKRQKTALLRENSRLLLEERELIVHLKKKKNKNNYDNNNAIFSICTPADLFMRWKTFWLLLCSPGLRKKKQKSSSKLFLTRSSVDSHQKTLKVKDDGKQRQRIIVAKPKKRKSVDVHLTCLHT</sequence>
<evidence type="ECO:0000313" key="2">
    <source>
        <dbReference type="Proteomes" id="UP000693946"/>
    </source>
</evidence>
<dbReference type="AlphaFoldDB" id="A0AAV6QV45"/>
<protein>
    <recommendedName>
        <fullName evidence="3">Shugoshin C-terminal domain-containing protein</fullName>
    </recommendedName>
</protein>
<organism evidence="1 2">
    <name type="scientific">Solea senegalensis</name>
    <name type="common">Senegalese sole</name>
    <dbReference type="NCBI Taxonomy" id="28829"/>
    <lineage>
        <taxon>Eukaryota</taxon>
        <taxon>Metazoa</taxon>
        <taxon>Chordata</taxon>
        <taxon>Craniata</taxon>
        <taxon>Vertebrata</taxon>
        <taxon>Euteleostomi</taxon>
        <taxon>Actinopterygii</taxon>
        <taxon>Neopterygii</taxon>
        <taxon>Teleostei</taxon>
        <taxon>Neoteleostei</taxon>
        <taxon>Acanthomorphata</taxon>
        <taxon>Carangaria</taxon>
        <taxon>Pleuronectiformes</taxon>
        <taxon>Pleuronectoidei</taxon>
        <taxon>Soleidae</taxon>
        <taxon>Solea</taxon>
    </lineage>
</organism>
<evidence type="ECO:0008006" key="3">
    <source>
        <dbReference type="Google" id="ProtNLM"/>
    </source>
</evidence>
<comment type="caution">
    <text evidence="1">The sequence shown here is derived from an EMBL/GenBank/DDBJ whole genome shotgun (WGS) entry which is preliminary data.</text>
</comment>
<gene>
    <name evidence="1" type="ORF">JOB18_010169</name>
</gene>
<name>A0AAV6QV45_SOLSE</name>
<reference evidence="1 2" key="1">
    <citation type="journal article" date="2021" name="Sci. Rep.">
        <title>Chromosome anchoring in Senegalese sole (Solea senegalensis) reveals sex-associated markers and genome rearrangements in flatfish.</title>
        <authorList>
            <person name="Guerrero-Cozar I."/>
            <person name="Gomez-Garrido J."/>
            <person name="Berbel C."/>
            <person name="Martinez-Blanch J.F."/>
            <person name="Alioto T."/>
            <person name="Claros M.G."/>
            <person name="Gagnaire P.A."/>
            <person name="Manchado M."/>
        </authorList>
    </citation>
    <scope>NUCLEOTIDE SEQUENCE [LARGE SCALE GENOMIC DNA]</scope>
    <source>
        <strain evidence="1">Sse05_10M</strain>
    </source>
</reference>
<proteinExistence type="predicted"/>
<keyword evidence="2" id="KW-1185">Reference proteome</keyword>
<dbReference type="Proteomes" id="UP000693946">
    <property type="component" value="Linkage Group LG3"/>
</dbReference>
<dbReference type="EMBL" id="JAGKHQ010000015">
    <property type="protein sequence ID" value="KAG7495994.1"/>
    <property type="molecule type" value="Genomic_DNA"/>
</dbReference>
<accession>A0AAV6QV45</accession>
<evidence type="ECO:0000313" key="1">
    <source>
        <dbReference type="EMBL" id="KAG7495994.1"/>
    </source>
</evidence>